<dbReference type="EMBL" id="QGKY02001250">
    <property type="protein sequence ID" value="KAF2564229.1"/>
    <property type="molecule type" value="Genomic_DNA"/>
</dbReference>
<organism evidence="2">
    <name type="scientific">Brassica cretica</name>
    <name type="common">Mustard</name>
    <dbReference type="NCBI Taxonomy" id="69181"/>
    <lineage>
        <taxon>Eukaryota</taxon>
        <taxon>Viridiplantae</taxon>
        <taxon>Streptophyta</taxon>
        <taxon>Embryophyta</taxon>
        <taxon>Tracheophyta</taxon>
        <taxon>Spermatophyta</taxon>
        <taxon>Magnoliopsida</taxon>
        <taxon>eudicotyledons</taxon>
        <taxon>Gunneridae</taxon>
        <taxon>Pentapetalae</taxon>
        <taxon>rosids</taxon>
        <taxon>malvids</taxon>
        <taxon>Brassicales</taxon>
        <taxon>Brassicaceae</taxon>
        <taxon>Brassiceae</taxon>
        <taxon>Brassica</taxon>
    </lineage>
</organism>
<proteinExistence type="predicted"/>
<dbReference type="AlphaFoldDB" id="A0A8S9I3U2"/>
<name>A0A8S9I3U2_BRACR</name>
<evidence type="ECO:0000256" key="1">
    <source>
        <dbReference type="SAM" id="Phobius"/>
    </source>
</evidence>
<comment type="caution">
    <text evidence="2">The sequence shown here is derived from an EMBL/GenBank/DDBJ whole genome shotgun (WGS) entry which is preliminary data.</text>
</comment>
<evidence type="ECO:0000313" key="2">
    <source>
        <dbReference type="EMBL" id="KAF2564229.1"/>
    </source>
</evidence>
<sequence length="114" mass="13292">MDWCRIDVLEELGHYVATEWDGRLVATLRPSCVHAWSPRIDRAWLVCGPIAILELVRGRFGYMSVAFGQSYLVVRLRFEQDFTARLFVKISIRGLLFVKMFMMIFTDFQTLISP</sequence>
<gene>
    <name evidence="3" type="ORF">F2Q68_00009465</name>
    <name evidence="2" type="ORF">F2Q70_00016501</name>
</gene>
<protein>
    <submittedName>
        <fullName evidence="2">Uncharacterized protein</fullName>
    </submittedName>
</protein>
<dbReference type="EMBL" id="QGKW02000717">
    <property type="protein sequence ID" value="KAF2600319.1"/>
    <property type="molecule type" value="Genomic_DNA"/>
</dbReference>
<feature type="transmembrane region" description="Helical" evidence="1">
    <location>
        <begin position="90"/>
        <end position="112"/>
    </location>
</feature>
<dbReference type="Proteomes" id="UP000712281">
    <property type="component" value="Unassembled WGS sequence"/>
</dbReference>
<accession>A0A8S9I3U2</accession>
<reference evidence="2" key="1">
    <citation type="submission" date="2019-12" db="EMBL/GenBank/DDBJ databases">
        <title>Genome sequencing and annotation of Brassica cretica.</title>
        <authorList>
            <person name="Studholme D.J."/>
            <person name="Sarris P.F."/>
        </authorList>
    </citation>
    <scope>NUCLEOTIDE SEQUENCE</scope>
    <source>
        <strain evidence="3">PFS-001/15</strain>
        <strain evidence="2">PFS-102/07</strain>
        <tissue evidence="2">Leaf</tissue>
    </source>
</reference>
<evidence type="ECO:0000313" key="3">
    <source>
        <dbReference type="EMBL" id="KAF2600319.1"/>
    </source>
</evidence>
<keyword evidence="1" id="KW-0472">Membrane</keyword>
<keyword evidence="1" id="KW-0812">Transmembrane</keyword>
<keyword evidence="1" id="KW-1133">Transmembrane helix</keyword>